<reference evidence="1" key="2">
    <citation type="journal article" date="2021" name="World Allergy Organ. J.">
        <title>Chromosome-level assembly of Dermatophagoides farinae genome and transcriptome reveals two novel allergens Der f 37 and Der f 39.</title>
        <authorList>
            <person name="Chen J."/>
            <person name="Cai Z."/>
            <person name="Fan D."/>
            <person name="Hu J."/>
            <person name="Hou Y."/>
            <person name="He Y."/>
            <person name="Zhang Z."/>
            <person name="Zhao Z."/>
            <person name="Gao P."/>
            <person name="Hu W."/>
            <person name="Sun J."/>
            <person name="Li J."/>
            <person name="Ji K."/>
        </authorList>
    </citation>
    <scope>NUCLEOTIDE SEQUENCE</scope>
    <source>
        <strain evidence="1">JKM2019</strain>
    </source>
</reference>
<dbReference type="EMBL" id="SDOV01000004">
    <property type="protein sequence ID" value="KAH7642228.1"/>
    <property type="molecule type" value="Genomic_DNA"/>
</dbReference>
<evidence type="ECO:0000313" key="1">
    <source>
        <dbReference type="EMBL" id="KAH7642228.1"/>
    </source>
</evidence>
<reference evidence="1" key="1">
    <citation type="submission" date="2020-06" db="EMBL/GenBank/DDBJ databases">
        <authorList>
            <person name="Ji K."/>
            <person name="Li J."/>
        </authorList>
    </citation>
    <scope>NUCLEOTIDE SEQUENCE</scope>
    <source>
        <strain evidence="1">JKM2019</strain>
        <tissue evidence="1">Whole body</tissue>
    </source>
</reference>
<dbReference type="AlphaFoldDB" id="A0A9D4P1D7"/>
<name>A0A9D4P1D7_DERFA</name>
<protein>
    <submittedName>
        <fullName evidence="1">Nadh dehydrogenase</fullName>
    </submittedName>
</protein>
<gene>
    <name evidence="1" type="ORF">HUG17_5273</name>
</gene>
<proteinExistence type="predicted"/>
<comment type="caution">
    <text evidence="1">The sequence shown here is derived from an EMBL/GenBank/DDBJ whole genome shotgun (WGS) entry which is preliminary data.</text>
</comment>
<sequence length="385" mass="45225">MFEDCISINIGPSSFQHSSTFANKLKIRKFSPILDESENISINYISTPKENIRNARIINIEDVTEKIVIQPSSNRRKFHSLKTNKNDSQITKPRSSRSTKRLLRTLNKPCSGDHSQFATTFDCDTIILDSANKKQIKQLTSPIWIRCKICKKRIAREEEKLQSHYRIVHNFLFMKTKDSDVILTRLKVNKKYFHFCCLSCWKKFVTFDHFIQHRCKNMQRKAFADGKNDLDIKIRPSMADFEIDYECEREFFQNLGLQRKLECQTEFKCDHMKNEKFVNSKTCNGKNFVNSLSQCLSMKKSICPNMSGFKQFIRDGVKAYHVWPVAFLAFLVGPSLAIYQSYHQISGPDVRVLKNFETQQAYEKKQFKYLSSIDHQNYEHPRPKF</sequence>
<organism evidence="1">
    <name type="scientific">Dermatophagoides farinae</name>
    <name type="common">American house dust mite</name>
    <dbReference type="NCBI Taxonomy" id="6954"/>
    <lineage>
        <taxon>Eukaryota</taxon>
        <taxon>Metazoa</taxon>
        <taxon>Ecdysozoa</taxon>
        <taxon>Arthropoda</taxon>
        <taxon>Chelicerata</taxon>
        <taxon>Arachnida</taxon>
        <taxon>Acari</taxon>
        <taxon>Acariformes</taxon>
        <taxon>Sarcoptiformes</taxon>
        <taxon>Astigmata</taxon>
        <taxon>Psoroptidia</taxon>
        <taxon>Analgoidea</taxon>
        <taxon>Pyroglyphidae</taxon>
        <taxon>Dermatophagoidinae</taxon>
        <taxon>Dermatophagoides</taxon>
    </lineage>
</organism>
<accession>A0A9D4P1D7</accession>
<dbReference type="Proteomes" id="UP000828236">
    <property type="component" value="Unassembled WGS sequence"/>
</dbReference>